<feature type="compositionally biased region" description="Basic and acidic residues" evidence="1">
    <location>
        <begin position="161"/>
        <end position="173"/>
    </location>
</feature>
<evidence type="ECO:0000313" key="4">
    <source>
        <dbReference type="Proteomes" id="UP000294562"/>
    </source>
</evidence>
<dbReference type="AlphaFoldDB" id="A0A4R6B2V2"/>
<dbReference type="EMBL" id="SMZO01000004">
    <property type="protein sequence ID" value="TDL90970.1"/>
    <property type="molecule type" value="Genomic_DNA"/>
</dbReference>
<feature type="region of interest" description="Disordered" evidence="1">
    <location>
        <begin position="147"/>
        <end position="188"/>
    </location>
</feature>
<dbReference type="GO" id="GO:0042834">
    <property type="term" value="F:peptidoglycan binding"/>
    <property type="evidence" value="ECO:0007669"/>
    <property type="project" value="InterPro"/>
</dbReference>
<evidence type="ECO:0000259" key="2">
    <source>
        <dbReference type="PROSITE" id="PS51724"/>
    </source>
</evidence>
<dbReference type="OrthoDB" id="8479416at2"/>
<dbReference type="InterPro" id="IPR007730">
    <property type="entry name" value="SPOR-like_dom"/>
</dbReference>
<dbReference type="Proteomes" id="UP000294562">
    <property type="component" value="Unassembled WGS sequence"/>
</dbReference>
<gene>
    <name evidence="3" type="ORF">E2L05_02905</name>
</gene>
<dbReference type="RefSeq" id="WP_133341393.1">
    <property type="nucleotide sequence ID" value="NZ_SMZO01000004.1"/>
</dbReference>
<sequence length="282" mass="29394">MAYPEAFGTDPNVHGAVSITGSRVMGWLGALSSVALLAGLGMWVQDLVTRDARTVPVVRAMEGPARVQPENPGGFKAAHQGFAVNTVASDTPSTPVGERVVLAPEPVGPAPEDMAEPVAAAAPADPATSLRNAIDGALSEVLGTQIAPAPSGEDAPAQAQEKPRPQKRPDLDIVTRASPSQDLPGIASRPVSIDPAMIPVGTRLVQLGSFDTEPAAIAEWQSLSVRFSDYMDPKSRVIEPVDLGGQTVYRLQAYGFEGLGDARSFCAVLLAEKADCIPSLAR</sequence>
<evidence type="ECO:0000313" key="3">
    <source>
        <dbReference type="EMBL" id="TDL90970.1"/>
    </source>
</evidence>
<comment type="caution">
    <text evidence="3">The sequence shown here is derived from an EMBL/GenBank/DDBJ whole genome shotgun (WGS) entry which is preliminary data.</text>
</comment>
<protein>
    <submittedName>
        <fullName evidence="3">SPOR domain-containing protein</fullName>
    </submittedName>
</protein>
<proteinExistence type="predicted"/>
<dbReference type="Pfam" id="PF05036">
    <property type="entry name" value="SPOR"/>
    <property type="match status" value="1"/>
</dbReference>
<organism evidence="3 4">
    <name type="scientific">Meridianimarinicoccus aquatilis</name>
    <dbReference type="NCBI Taxonomy" id="2552766"/>
    <lineage>
        <taxon>Bacteria</taxon>
        <taxon>Pseudomonadati</taxon>
        <taxon>Pseudomonadota</taxon>
        <taxon>Alphaproteobacteria</taxon>
        <taxon>Rhodobacterales</taxon>
        <taxon>Paracoccaceae</taxon>
        <taxon>Meridianimarinicoccus</taxon>
    </lineage>
</organism>
<reference evidence="3 4" key="1">
    <citation type="submission" date="2019-03" db="EMBL/GenBank/DDBJ databases">
        <title>Rhodobacteraceae bacterium SM1902, a new member of the family Rhodobacteraceae isolated from Yantai.</title>
        <authorList>
            <person name="Sun Y."/>
        </authorList>
    </citation>
    <scope>NUCLEOTIDE SEQUENCE [LARGE SCALE GENOMIC DNA]</scope>
    <source>
        <strain evidence="3 4">SM1902</strain>
    </source>
</reference>
<dbReference type="PROSITE" id="PS51724">
    <property type="entry name" value="SPOR"/>
    <property type="match status" value="1"/>
</dbReference>
<feature type="domain" description="SPOR" evidence="2">
    <location>
        <begin position="197"/>
        <end position="282"/>
    </location>
</feature>
<keyword evidence="4" id="KW-1185">Reference proteome</keyword>
<accession>A0A4R6B2V2</accession>
<evidence type="ECO:0000256" key="1">
    <source>
        <dbReference type="SAM" id="MobiDB-lite"/>
    </source>
</evidence>
<name>A0A4R6B2V2_9RHOB</name>